<accession>A0ABN0W571</accession>
<evidence type="ECO:0000313" key="3">
    <source>
        <dbReference type="Proteomes" id="UP001501867"/>
    </source>
</evidence>
<proteinExistence type="predicted"/>
<sequence>MPSHAIGNASGRTRSCGVPGGQASHQLPDTFPADGLQQPADLRSGRVKAIVASLPLRPAR</sequence>
<evidence type="ECO:0000256" key="1">
    <source>
        <dbReference type="SAM" id="MobiDB-lite"/>
    </source>
</evidence>
<comment type="caution">
    <text evidence="2">The sequence shown here is derived from an EMBL/GenBank/DDBJ whole genome shotgun (WGS) entry which is preliminary data.</text>
</comment>
<dbReference type="Proteomes" id="UP001501867">
    <property type="component" value="Unassembled WGS sequence"/>
</dbReference>
<feature type="region of interest" description="Disordered" evidence="1">
    <location>
        <begin position="1"/>
        <end position="40"/>
    </location>
</feature>
<name>A0ABN0W571_9ACTN</name>
<keyword evidence="3" id="KW-1185">Reference proteome</keyword>
<evidence type="ECO:0000313" key="2">
    <source>
        <dbReference type="EMBL" id="GAA0325553.1"/>
    </source>
</evidence>
<reference evidence="2 3" key="1">
    <citation type="journal article" date="2019" name="Int. J. Syst. Evol. Microbiol.">
        <title>The Global Catalogue of Microorganisms (GCM) 10K type strain sequencing project: providing services to taxonomists for standard genome sequencing and annotation.</title>
        <authorList>
            <consortium name="The Broad Institute Genomics Platform"/>
            <consortium name="The Broad Institute Genome Sequencing Center for Infectious Disease"/>
            <person name="Wu L."/>
            <person name="Ma J."/>
        </authorList>
    </citation>
    <scope>NUCLEOTIDE SEQUENCE [LARGE SCALE GENOMIC DNA]</scope>
    <source>
        <strain evidence="2 3">JCM 4505</strain>
    </source>
</reference>
<protein>
    <submittedName>
        <fullName evidence="2">Uncharacterized protein</fullName>
    </submittedName>
</protein>
<gene>
    <name evidence="2" type="ORF">GCM10010302_75870</name>
</gene>
<organism evidence="2 3">
    <name type="scientific">Streptomyces polychromogenes</name>
    <dbReference type="NCBI Taxonomy" id="67342"/>
    <lineage>
        <taxon>Bacteria</taxon>
        <taxon>Bacillati</taxon>
        <taxon>Actinomycetota</taxon>
        <taxon>Actinomycetes</taxon>
        <taxon>Kitasatosporales</taxon>
        <taxon>Streptomycetaceae</taxon>
        <taxon>Streptomyces</taxon>
    </lineage>
</organism>
<dbReference type="EMBL" id="BAAABV010000038">
    <property type="protein sequence ID" value="GAA0325553.1"/>
    <property type="molecule type" value="Genomic_DNA"/>
</dbReference>